<dbReference type="SUPFAM" id="SSF47598">
    <property type="entry name" value="Ribbon-helix-helix"/>
    <property type="match status" value="1"/>
</dbReference>
<name>A0ABN6SQZ3_9CREN</name>
<gene>
    <name evidence="2" type="ORF">Vsou_13160</name>
</gene>
<dbReference type="InterPro" id="IPR010985">
    <property type="entry name" value="Ribbon_hlx_hlx"/>
</dbReference>
<reference evidence="3" key="1">
    <citation type="submission" date="2022-09" db="EMBL/GenBank/DDBJ databases">
        <title>Complete genome sequence of Vulcanisaeta souniana.</title>
        <authorList>
            <person name="Kato S."/>
            <person name="Itoh T."/>
            <person name="Ohkuma M."/>
        </authorList>
    </citation>
    <scope>NUCLEOTIDE SEQUENCE [LARGE SCALE GENOMIC DNA]</scope>
    <source>
        <strain evidence="3">JCM 11219</strain>
    </source>
</reference>
<dbReference type="EMBL" id="AP026830">
    <property type="protein sequence ID" value="BDR92223.1"/>
    <property type="molecule type" value="Genomic_DNA"/>
</dbReference>
<keyword evidence="3" id="KW-1185">Reference proteome</keyword>
<evidence type="ECO:0000256" key="1">
    <source>
        <dbReference type="SAM" id="MobiDB-lite"/>
    </source>
</evidence>
<dbReference type="Proteomes" id="UP001060771">
    <property type="component" value="Chromosome"/>
</dbReference>
<evidence type="ECO:0008006" key="4">
    <source>
        <dbReference type="Google" id="ProtNLM"/>
    </source>
</evidence>
<sequence length="108" mass="12624">MRLWRSTLGVVVMTRRNYKRLGYKTLRVYIEPGLYIALKLRAWNEGRTVSDIVNEALRRLLGSSAPEPQRLVTPEPQRLESTEPQSQGLDFEDNPWVRVIRQRTQSQS</sequence>
<accession>A0ABN6SQZ3</accession>
<proteinExistence type="predicted"/>
<protein>
    <recommendedName>
        <fullName evidence="4">Ribbon-helix-helix protein CopG domain-containing protein</fullName>
    </recommendedName>
</protein>
<evidence type="ECO:0000313" key="2">
    <source>
        <dbReference type="EMBL" id="BDR92223.1"/>
    </source>
</evidence>
<evidence type="ECO:0000313" key="3">
    <source>
        <dbReference type="Proteomes" id="UP001060771"/>
    </source>
</evidence>
<feature type="region of interest" description="Disordered" evidence="1">
    <location>
        <begin position="64"/>
        <end position="94"/>
    </location>
</feature>
<organism evidence="2 3">
    <name type="scientific">Vulcanisaeta souniana JCM 11219</name>
    <dbReference type="NCBI Taxonomy" id="1293586"/>
    <lineage>
        <taxon>Archaea</taxon>
        <taxon>Thermoproteota</taxon>
        <taxon>Thermoprotei</taxon>
        <taxon>Thermoproteales</taxon>
        <taxon>Thermoproteaceae</taxon>
        <taxon>Vulcanisaeta</taxon>
    </lineage>
</organism>